<dbReference type="GO" id="GO:0003254">
    <property type="term" value="P:regulation of membrane depolarization"/>
    <property type="evidence" value="ECO:0007669"/>
    <property type="project" value="TreeGrafter"/>
</dbReference>
<dbReference type="InterPro" id="IPR051413">
    <property type="entry name" value="K/Na_HCN_channel"/>
</dbReference>
<dbReference type="EMBL" id="VTPC01000564">
    <property type="protein sequence ID" value="KAF2905324.1"/>
    <property type="molecule type" value="Genomic_DNA"/>
</dbReference>
<dbReference type="GO" id="GO:0035725">
    <property type="term" value="P:sodium ion transmembrane transport"/>
    <property type="evidence" value="ECO:0007669"/>
    <property type="project" value="TreeGrafter"/>
</dbReference>
<comment type="caution">
    <text evidence="2">The sequence shown here is derived from an EMBL/GenBank/DDBJ whole genome shotgun (WGS) entry which is preliminary data.</text>
</comment>
<dbReference type="AlphaFoldDB" id="A0A8K0GM88"/>
<keyword evidence="1" id="KW-0472">Membrane</keyword>
<reference evidence="2" key="1">
    <citation type="submission" date="2019-08" db="EMBL/GenBank/DDBJ databases">
        <title>The genome of the North American firefly Photinus pyralis.</title>
        <authorList>
            <consortium name="Photinus pyralis genome working group"/>
            <person name="Fallon T.R."/>
            <person name="Sander Lower S.E."/>
            <person name="Weng J.-K."/>
        </authorList>
    </citation>
    <scope>NUCLEOTIDE SEQUENCE</scope>
    <source>
        <strain evidence="2">TRF0915ILg1</strain>
        <tissue evidence="2">Whole body</tissue>
    </source>
</reference>
<keyword evidence="1" id="KW-0812">Transmembrane</keyword>
<dbReference type="SUPFAM" id="SSF81324">
    <property type="entry name" value="Voltage-gated potassium channels"/>
    <property type="match status" value="1"/>
</dbReference>
<evidence type="ECO:0008006" key="4">
    <source>
        <dbReference type="Google" id="ProtNLM"/>
    </source>
</evidence>
<evidence type="ECO:0000313" key="3">
    <source>
        <dbReference type="Proteomes" id="UP000801492"/>
    </source>
</evidence>
<dbReference type="PANTHER" id="PTHR45689">
    <property type="entry name" value="I[[H]] CHANNEL, ISOFORM E"/>
    <property type="match status" value="1"/>
</dbReference>
<accession>A0A8K0GM88</accession>
<protein>
    <recommendedName>
        <fullName evidence="4">Ion transport domain-containing protein</fullName>
    </recommendedName>
</protein>
<gene>
    <name evidence="2" type="ORF">ILUMI_00851</name>
</gene>
<dbReference type="OrthoDB" id="2021138at2759"/>
<keyword evidence="3" id="KW-1185">Reference proteome</keyword>
<sequence>MASSTIFRKNRLFAKYGHECDLANELDPLPAFVSGNSIWARFRRAVKRARMVSEISKHSNNFFRSQGAIASEKYRHLRQYPSIIHPFSDARRWWEFFVCWVFLMQFFLIPLDVAYFRIPNLIFFRRKAWKWTRMTLDCLCLIDVCINFATGYYNRQKKQAILSPPRIAGHYITTYFVPDLLSSLPTHVDLFIEIPFNSSVFMSLQILSMLKMLRFVTFIRYYTDFLEQTLDISYAAYKISLVVITSLIYYHLVTCMLIFTYAFNMGYFKGVVNYDPDSTV</sequence>
<dbReference type="PANTHER" id="PTHR45689:SF14">
    <property type="entry name" value="CYCLIC NUCLEOTIDE-GATED CATION CHANNEL SUBUNIT A-LIKE PROTEIN"/>
    <property type="match status" value="1"/>
</dbReference>
<keyword evidence="1" id="KW-1133">Transmembrane helix</keyword>
<dbReference type="GO" id="GO:0098855">
    <property type="term" value="C:HCN channel complex"/>
    <property type="evidence" value="ECO:0007669"/>
    <property type="project" value="TreeGrafter"/>
</dbReference>
<feature type="transmembrane region" description="Helical" evidence="1">
    <location>
        <begin position="93"/>
        <end position="111"/>
    </location>
</feature>
<feature type="transmembrane region" description="Helical" evidence="1">
    <location>
        <begin position="234"/>
        <end position="259"/>
    </location>
</feature>
<organism evidence="2 3">
    <name type="scientific">Ignelater luminosus</name>
    <name type="common">Cucubano</name>
    <name type="synonym">Pyrophorus luminosus</name>
    <dbReference type="NCBI Taxonomy" id="2038154"/>
    <lineage>
        <taxon>Eukaryota</taxon>
        <taxon>Metazoa</taxon>
        <taxon>Ecdysozoa</taxon>
        <taxon>Arthropoda</taxon>
        <taxon>Hexapoda</taxon>
        <taxon>Insecta</taxon>
        <taxon>Pterygota</taxon>
        <taxon>Neoptera</taxon>
        <taxon>Endopterygota</taxon>
        <taxon>Coleoptera</taxon>
        <taxon>Polyphaga</taxon>
        <taxon>Elateriformia</taxon>
        <taxon>Elateroidea</taxon>
        <taxon>Elateridae</taxon>
        <taxon>Agrypninae</taxon>
        <taxon>Pyrophorini</taxon>
        <taxon>Ignelater</taxon>
    </lineage>
</organism>
<evidence type="ECO:0000256" key="1">
    <source>
        <dbReference type="SAM" id="Phobius"/>
    </source>
</evidence>
<evidence type="ECO:0000313" key="2">
    <source>
        <dbReference type="EMBL" id="KAF2905324.1"/>
    </source>
</evidence>
<dbReference type="Proteomes" id="UP000801492">
    <property type="component" value="Unassembled WGS sequence"/>
</dbReference>
<proteinExistence type="predicted"/>
<feature type="transmembrane region" description="Helical" evidence="1">
    <location>
        <begin position="131"/>
        <end position="153"/>
    </location>
</feature>
<name>A0A8K0GM88_IGNLU</name>
<dbReference type="Gene3D" id="1.10.287.70">
    <property type="match status" value="1"/>
</dbReference>
<dbReference type="GO" id="GO:0005249">
    <property type="term" value="F:voltage-gated potassium channel activity"/>
    <property type="evidence" value="ECO:0007669"/>
    <property type="project" value="TreeGrafter"/>
</dbReference>